<dbReference type="EMBL" id="JACJQT010000005">
    <property type="protein sequence ID" value="MBD2277331.1"/>
    <property type="molecule type" value="Genomic_DNA"/>
</dbReference>
<feature type="domain" description="NACHT" evidence="7">
    <location>
        <begin position="129"/>
        <end position="220"/>
    </location>
</feature>
<gene>
    <name evidence="8" type="ORF">H6F99_03030</name>
</gene>
<proteinExistence type="predicted"/>
<keyword evidence="2 6" id="KW-0812">Transmembrane</keyword>
<dbReference type="PROSITE" id="PS50837">
    <property type="entry name" value="NACHT"/>
    <property type="match status" value="1"/>
</dbReference>
<name>A0ABR8BSG4_APHFL</name>
<dbReference type="InterPro" id="IPR035906">
    <property type="entry name" value="MetI-like_sf"/>
</dbReference>
<organism evidence="8 9">
    <name type="scientific">Aphanizomenon flos-aquae FACHB-1040</name>
    <dbReference type="NCBI Taxonomy" id="2692887"/>
    <lineage>
        <taxon>Bacteria</taxon>
        <taxon>Bacillati</taxon>
        <taxon>Cyanobacteriota</taxon>
        <taxon>Cyanophyceae</taxon>
        <taxon>Nostocales</taxon>
        <taxon>Aphanizomenonaceae</taxon>
        <taxon>Aphanizomenon</taxon>
    </lineage>
</organism>
<feature type="transmembrane region" description="Helical" evidence="6">
    <location>
        <begin position="423"/>
        <end position="440"/>
    </location>
</feature>
<comment type="subcellular location">
    <subcellularLocation>
        <location evidence="1">Membrane</location>
        <topology evidence="1">Multi-pass membrane protein</topology>
    </subcellularLocation>
</comment>
<sequence>MGQNQDIGNSSLANSEVQQTQTGRDAVSFQNSQDNQVTINNIILRMFGKSGSPQVDWEWGKLILETKQLPDIRKRLTDTLGRKRISMDVSLQEQLSWVNRILQIDDQDYGTLDANKLLIETYGRDDIAGKLLILGAPGAGKTTALLSLAEQLVEGALKNPQTVIPVLFELSTWRDDNQSIEQWLIEQLYELHGGNRKSKIYERWLEQRVLLPLLDGLDELGLERQKKCTIKLEEFAQHYPHVVVCCRMKEFAAVDMKLKTFRGAVYLQPLSDIQIQNYLHSLNRSELWSVIQKNPDLEKLLELTSEGEPGLLRVPLFVKLVIDVYDPEQPISSKEDLLEKYIDRQLSKDTREQDRRKEKERGKWAYKKVEDEPHWRQTHTTLSWIAKRLQGNNSVELIIEQMQPSWIGCIPLLHRYRLIYRRNFHLIYGLIIALIIIALINEPIYGLIGLIYSIGGLITDQILEQSGEIYKIDIYKIEPLEAFEIPISHTKGRKIFKYSIYLLNSLILGSILGLIVGLILGLILGSIWGSIFILIFGLMVSFMLIFGLIIGVIYGLKQELKERSRPNQGIWNSFQNMLWTTAFSFPFGVIFAMTIVVVLKGVEKRQNLLDMLGIVFRNLPHLLLPGLLISLLLFGFFAGGGQACLQHLSLRLVLWQSGAIPWNLAQFLDYCVERRLLLRVGGRYRFLHRELLDHFAQSHHV</sequence>
<keyword evidence="4 6" id="KW-0472">Membrane</keyword>
<dbReference type="InterPro" id="IPR027417">
    <property type="entry name" value="P-loop_NTPase"/>
</dbReference>
<feature type="transmembrane region" description="Helical" evidence="6">
    <location>
        <begin position="622"/>
        <end position="645"/>
    </location>
</feature>
<dbReference type="InterPro" id="IPR000515">
    <property type="entry name" value="MetI-like"/>
</dbReference>
<dbReference type="InterPro" id="IPR007111">
    <property type="entry name" value="NACHT_NTPase"/>
</dbReference>
<evidence type="ECO:0000259" key="7">
    <source>
        <dbReference type="PROSITE" id="PS50837"/>
    </source>
</evidence>
<evidence type="ECO:0000256" key="5">
    <source>
        <dbReference type="SAM" id="MobiDB-lite"/>
    </source>
</evidence>
<evidence type="ECO:0000256" key="3">
    <source>
        <dbReference type="ARBA" id="ARBA00022989"/>
    </source>
</evidence>
<evidence type="ECO:0000313" key="9">
    <source>
        <dbReference type="Proteomes" id="UP000606721"/>
    </source>
</evidence>
<keyword evidence="9" id="KW-1185">Reference proteome</keyword>
<dbReference type="Gene3D" id="3.40.50.300">
    <property type="entry name" value="P-loop containing nucleotide triphosphate hydrolases"/>
    <property type="match status" value="1"/>
</dbReference>
<feature type="transmembrane region" description="Helical" evidence="6">
    <location>
        <begin position="531"/>
        <end position="556"/>
    </location>
</feature>
<protein>
    <submittedName>
        <fullName evidence="8">NACHT domain-containing protein</fullName>
    </submittedName>
</protein>
<evidence type="ECO:0000313" key="8">
    <source>
        <dbReference type="EMBL" id="MBD2277331.1"/>
    </source>
</evidence>
<evidence type="ECO:0000256" key="1">
    <source>
        <dbReference type="ARBA" id="ARBA00004141"/>
    </source>
</evidence>
<accession>A0ABR8BSG4</accession>
<dbReference type="Proteomes" id="UP000606721">
    <property type="component" value="Unassembled WGS sequence"/>
</dbReference>
<evidence type="ECO:0000256" key="2">
    <source>
        <dbReference type="ARBA" id="ARBA00022692"/>
    </source>
</evidence>
<dbReference type="SUPFAM" id="SSF52540">
    <property type="entry name" value="P-loop containing nucleoside triphosphate hydrolases"/>
    <property type="match status" value="1"/>
</dbReference>
<feature type="transmembrane region" description="Helical" evidence="6">
    <location>
        <begin position="501"/>
        <end position="525"/>
    </location>
</feature>
<reference evidence="8 9" key="1">
    <citation type="journal article" date="2020" name="ISME J.">
        <title>Comparative genomics reveals insights into cyanobacterial evolution and habitat adaptation.</title>
        <authorList>
            <person name="Chen M.Y."/>
            <person name="Teng W.K."/>
            <person name="Zhao L."/>
            <person name="Hu C.X."/>
            <person name="Zhou Y.K."/>
            <person name="Han B.P."/>
            <person name="Song L.R."/>
            <person name="Shu W.S."/>
        </authorList>
    </citation>
    <scope>NUCLEOTIDE SEQUENCE [LARGE SCALE GENOMIC DNA]</scope>
    <source>
        <strain evidence="8 9">FACHB-1040</strain>
    </source>
</reference>
<comment type="caution">
    <text evidence="8">The sequence shown here is derived from an EMBL/GenBank/DDBJ whole genome shotgun (WGS) entry which is preliminary data.</text>
</comment>
<evidence type="ECO:0000256" key="4">
    <source>
        <dbReference type="ARBA" id="ARBA00023136"/>
    </source>
</evidence>
<feature type="transmembrane region" description="Helical" evidence="6">
    <location>
        <begin position="577"/>
        <end position="602"/>
    </location>
</feature>
<dbReference type="RefSeq" id="WP_190382205.1">
    <property type="nucleotide sequence ID" value="NZ_JACJQT010000005.1"/>
</dbReference>
<dbReference type="Pfam" id="PF05729">
    <property type="entry name" value="NACHT"/>
    <property type="match status" value="1"/>
</dbReference>
<evidence type="ECO:0000256" key="6">
    <source>
        <dbReference type="SAM" id="Phobius"/>
    </source>
</evidence>
<dbReference type="CDD" id="cd06261">
    <property type="entry name" value="TM_PBP2"/>
    <property type="match status" value="1"/>
</dbReference>
<keyword evidence="3 6" id="KW-1133">Transmembrane helix</keyword>
<dbReference type="SUPFAM" id="SSF161098">
    <property type="entry name" value="MetI-like"/>
    <property type="match status" value="1"/>
</dbReference>
<feature type="region of interest" description="Disordered" evidence="5">
    <location>
        <begin position="1"/>
        <end position="30"/>
    </location>
</feature>